<evidence type="ECO:0000256" key="1">
    <source>
        <dbReference type="ARBA" id="ARBA00004123"/>
    </source>
</evidence>
<dbReference type="SUPFAM" id="SSF56281">
    <property type="entry name" value="Metallo-hydrolase/oxidoreductase"/>
    <property type="match status" value="1"/>
</dbReference>
<dbReference type="InterPro" id="IPR022712">
    <property type="entry name" value="Beta_Casp"/>
</dbReference>
<dbReference type="EMBL" id="JAYKXN010000006">
    <property type="protein sequence ID" value="KAK7277919.1"/>
    <property type="molecule type" value="Genomic_DNA"/>
</dbReference>
<evidence type="ECO:0000256" key="4">
    <source>
        <dbReference type="ARBA" id="ARBA00023242"/>
    </source>
</evidence>
<keyword evidence="4" id="KW-0539">Nucleus</keyword>
<dbReference type="Proteomes" id="UP001359559">
    <property type="component" value="Unassembled WGS sequence"/>
</dbReference>
<keyword evidence="7" id="KW-1185">Reference proteome</keyword>
<dbReference type="PANTHER" id="PTHR46094:SF1">
    <property type="entry name" value="INTEGRATOR COMPLEX SUBUNIT 9"/>
    <property type="match status" value="1"/>
</dbReference>
<dbReference type="InterPro" id="IPR036866">
    <property type="entry name" value="RibonucZ/Hydroxyglut_hydro"/>
</dbReference>
<comment type="caution">
    <text evidence="6">The sequence shown here is derived from an EMBL/GenBank/DDBJ whole genome shotgun (WGS) entry which is preliminary data.</text>
</comment>
<dbReference type="GO" id="GO:0034472">
    <property type="term" value="P:snRNA 3'-end processing"/>
    <property type="evidence" value="ECO:0007669"/>
    <property type="project" value="TreeGrafter"/>
</dbReference>
<accession>A0AAN9FK93</accession>
<dbReference type="AlphaFoldDB" id="A0AAN9FK93"/>
<dbReference type="Gene3D" id="3.60.15.10">
    <property type="entry name" value="Ribonuclease Z/Hydroxyacylglutathione hydrolase-like"/>
    <property type="match status" value="1"/>
</dbReference>
<evidence type="ECO:0000313" key="7">
    <source>
        <dbReference type="Proteomes" id="UP001359559"/>
    </source>
</evidence>
<comment type="subcellular location">
    <subcellularLocation>
        <location evidence="2">Cytoplasm</location>
    </subcellularLocation>
    <subcellularLocation>
        <location evidence="1">Nucleus</location>
    </subcellularLocation>
</comment>
<name>A0AAN9FK93_CLITE</name>
<evidence type="ECO:0000259" key="5">
    <source>
        <dbReference type="SMART" id="SM01027"/>
    </source>
</evidence>
<proteinExistence type="predicted"/>
<gene>
    <name evidence="6" type="ORF">RJT34_22938</name>
</gene>
<evidence type="ECO:0000313" key="6">
    <source>
        <dbReference type="EMBL" id="KAK7277919.1"/>
    </source>
</evidence>
<dbReference type="GO" id="GO:0032039">
    <property type="term" value="C:integrator complex"/>
    <property type="evidence" value="ECO:0007669"/>
    <property type="project" value="InterPro"/>
</dbReference>
<dbReference type="PANTHER" id="PTHR46094">
    <property type="entry name" value="INTEGRATOR COMPLEX SUBUNIT 9"/>
    <property type="match status" value="1"/>
</dbReference>
<dbReference type="Pfam" id="PF10996">
    <property type="entry name" value="Beta-Casp"/>
    <property type="match status" value="1"/>
</dbReference>
<protein>
    <recommendedName>
        <fullName evidence="5">Beta-Casp domain-containing protein</fullName>
    </recommendedName>
</protein>
<dbReference type="Gene3D" id="3.40.50.10890">
    <property type="match status" value="1"/>
</dbReference>
<evidence type="ECO:0000256" key="3">
    <source>
        <dbReference type="ARBA" id="ARBA00022490"/>
    </source>
</evidence>
<reference evidence="6 7" key="1">
    <citation type="submission" date="2024-01" db="EMBL/GenBank/DDBJ databases">
        <title>The genomes of 5 underutilized Papilionoideae crops provide insights into root nodulation and disease resistance.</title>
        <authorList>
            <person name="Yuan L."/>
        </authorList>
    </citation>
    <scope>NUCLEOTIDE SEQUENCE [LARGE SCALE GENOMIC DNA]</scope>
    <source>
        <strain evidence="6">LY-2023</strain>
        <tissue evidence="6">Leaf</tissue>
    </source>
</reference>
<evidence type="ECO:0000256" key="2">
    <source>
        <dbReference type="ARBA" id="ARBA00004496"/>
    </source>
</evidence>
<organism evidence="6 7">
    <name type="scientific">Clitoria ternatea</name>
    <name type="common">Butterfly pea</name>
    <dbReference type="NCBI Taxonomy" id="43366"/>
    <lineage>
        <taxon>Eukaryota</taxon>
        <taxon>Viridiplantae</taxon>
        <taxon>Streptophyta</taxon>
        <taxon>Embryophyta</taxon>
        <taxon>Tracheophyta</taxon>
        <taxon>Spermatophyta</taxon>
        <taxon>Magnoliopsida</taxon>
        <taxon>eudicotyledons</taxon>
        <taxon>Gunneridae</taxon>
        <taxon>Pentapetalae</taxon>
        <taxon>rosids</taxon>
        <taxon>fabids</taxon>
        <taxon>Fabales</taxon>
        <taxon>Fabaceae</taxon>
        <taxon>Papilionoideae</taxon>
        <taxon>50 kb inversion clade</taxon>
        <taxon>NPAAA clade</taxon>
        <taxon>indigoferoid/millettioid clade</taxon>
        <taxon>Phaseoleae</taxon>
        <taxon>Clitoria</taxon>
    </lineage>
</organism>
<dbReference type="SMART" id="SM01027">
    <property type="entry name" value="Beta-Casp"/>
    <property type="match status" value="1"/>
</dbReference>
<feature type="domain" description="Beta-Casp" evidence="5">
    <location>
        <begin position="408"/>
        <end position="533"/>
    </location>
</feature>
<sequence>MWLFCNRVLPPVKSSRALLFVRFHITYPLATSTFCENLQETIHTIFNETCLSKGRGFHFPPCHMLNFCGIRILLDCPLDLSALLAFSPVPTDLGSLPSEERNNTEANGFLDSRVGSEKRQKIEKLLDAKSLLFAEPWYKTVNHLHLWNASFIDIVLISSPMGMLGLPFLTQMKGFTAKIYVTEASARFGQLMMEDLVAMHAELRQFYGPEDSNFPTWLRQEELEILPSELRKIIMGNDGVELGGWMPLYSAADVKDCMLKICTLNYAEEVCYNGTLVIKAFSSGIEIGSCNWVLNSPKGDIAYLSSSSFISSYAMTFDYHSLKGTSALIYSDFSSLSDALDVEDGNSFTVPTANKLSPMSSQDLDRFNLNSCQNSKDREKLLSISSHAVDFIKEGGSVLIPINQLRISLQLLEEITTLLEASAMKVPIYIISSVADELLALLNIIPEWLCKQRQERLFAGEPLFEHIKLLKEKKIHVVPAIHSHQLLMNWQEPCIVFCPHWSLRLGPVVHLLRRWCGDPKSLLILEDVLNPQLALLPFQPVSMQVLQCQFPSGIGLQRVDPLLRTLRPKTILCPQELRSRVGFSREESSSILYYKEAETLKISYRKDSLELKIAAELAPHFYWKTFEKEEINVARLKGQLLVENAVHHLLLDDDLKKSSTNMPLVHGGLPDPEKVMAALSKMGIRASIEHGMNDAKSQSLCVIHVQDPYKALIEIGTTNTIITTTDENVSSLIYKTLDNILEGV</sequence>
<dbReference type="GO" id="GO:0005737">
    <property type="term" value="C:cytoplasm"/>
    <property type="evidence" value="ECO:0007669"/>
    <property type="project" value="UniProtKB-SubCell"/>
</dbReference>
<keyword evidence="3" id="KW-0963">Cytoplasm</keyword>
<dbReference type="InterPro" id="IPR027074">
    <property type="entry name" value="Integrator_9su"/>
</dbReference>